<dbReference type="EMBL" id="CAJSTJ010000164">
    <property type="protein sequence ID" value="CAG7564290.1"/>
    <property type="molecule type" value="Genomic_DNA"/>
</dbReference>
<feature type="compositionally biased region" description="Pro residues" evidence="1">
    <location>
        <begin position="345"/>
        <end position="369"/>
    </location>
</feature>
<accession>A0A8J2NNA6</accession>
<dbReference type="AlphaFoldDB" id="A0A8J2NNA6"/>
<organism evidence="2 3">
    <name type="scientific">Fusarium equiseti</name>
    <name type="common">Fusarium scirpi</name>
    <dbReference type="NCBI Taxonomy" id="61235"/>
    <lineage>
        <taxon>Eukaryota</taxon>
        <taxon>Fungi</taxon>
        <taxon>Dikarya</taxon>
        <taxon>Ascomycota</taxon>
        <taxon>Pezizomycotina</taxon>
        <taxon>Sordariomycetes</taxon>
        <taxon>Hypocreomycetidae</taxon>
        <taxon>Hypocreales</taxon>
        <taxon>Nectriaceae</taxon>
        <taxon>Fusarium</taxon>
        <taxon>Fusarium incarnatum-equiseti species complex</taxon>
    </lineage>
</organism>
<dbReference type="Proteomes" id="UP000693738">
    <property type="component" value="Unassembled WGS sequence"/>
</dbReference>
<feature type="region of interest" description="Disordered" evidence="1">
    <location>
        <begin position="1"/>
        <end position="473"/>
    </location>
</feature>
<feature type="compositionally biased region" description="Polar residues" evidence="1">
    <location>
        <begin position="254"/>
        <end position="274"/>
    </location>
</feature>
<feature type="compositionally biased region" description="Low complexity" evidence="1">
    <location>
        <begin position="311"/>
        <end position="327"/>
    </location>
</feature>
<evidence type="ECO:0000256" key="1">
    <source>
        <dbReference type="SAM" id="MobiDB-lite"/>
    </source>
</evidence>
<feature type="compositionally biased region" description="Polar residues" evidence="1">
    <location>
        <begin position="433"/>
        <end position="454"/>
    </location>
</feature>
<sequence length="843" mass="92291">MEESAPKRRRTSPSTSLNVGASEAQPASPRRRRPSYASPTMASMSRNNPEAFERARSRSRSRSPVKLPTNRRSSAFTFDSPSEALAARLATSRIVSDAPTPTRPEDGSLRRVSGGMASAARRSPSKPGARPAPVEDEGFNPFKRGGLRRSPPAGAPQVAAPAPAPDDENFNPFKRGGLRRSPPAGVRMDIDAPPASMPEPQLPPAVQASSPPAPPASMPEPRIGPPKDEPMLEPESESPVPSDERAPPEEPSIARSTSPVASPSPARSFSSLNIQLPPRSSSEVRSPSPTQSSPIQNPVPEQQPEPEPEAQSESQSEPSSEPVSEPVSEPEPAPETGPEPGRDSPSPPPPLPEFSPSPPPASMPPPRLPPLSQSNAQNKAPSASQPVPRLPPPDNGPRKSFQNSPVRFRELSQQRDSPLARPPSRLFEKPRKTFNQATSASQQRKPVATTTDTGPRQPRPFDPNADKKKERERIQKEIESLQKDLEVARRENERIRLMQESGRVLAPTDQDEVIDLIQRHLMDGGAEPIQTATKQLLHAALNPTGLLPFGKAIASAPSAPIEEKLAYVKSHYPVPMTADEELPYLQLFTPFTASSSISILQQTDDQPFRQRHSIVLRSREIPGIFTAKVEMTVDPLQLSVLDLNVTTLEPAAKPELGPFVEKICTGDCNRSMQRNVGILSWAMGEWLRIAIERAGFWCQLEQTLGTKDGVSEATRRMRTRKPRRRKDDDGDEDMDETTRVESVKKADLIRYMSQQHFDLTIPYNDAEESSATIRLNWVIDFDWTGEAQNKLSVLVGAPGKWHQTDERGVLGKIPKLFEELVHGQGDTETAVRTIVALIAGEQS</sequence>
<reference evidence="2" key="1">
    <citation type="submission" date="2021-05" db="EMBL/GenBank/DDBJ databases">
        <authorList>
            <person name="Khan N."/>
        </authorList>
    </citation>
    <scope>NUCLEOTIDE SEQUENCE</scope>
</reference>
<gene>
    <name evidence="2" type="ORF">FEQUK3_LOCUS9969</name>
</gene>
<feature type="compositionally biased region" description="Low complexity" evidence="1">
    <location>
        <begin position="277"/>
        <end position="302"/>
    </location>
</feature>
<proteinExistence type="predicted"/>
<feature type="compositionally biased region" description="Low complexity" evidence="1">
    <location>
        <begin position="151"/>
        <end position="161"/>
    </location>
</feature>
<feature type="compositionally biased region" description="Polar residues" evidence="1">
    <location>
        <begin position="375"/>
        <end position="385"/>
    </location>
</feature>
<name>A0A8J2NNA6_FUSEQ</name>
<protein>
    <submittedName>
        <fullName evidence="2">Uncharacterized protein</fullName>
    </submittedName>
</protein>
<feature type="compositionally biased region" description="Polar residues" evidence="1">
    <location>
        <begin position="70"/>
        <end position="80"/>
    </location>
</feature>
<feature type="region of interest" description="Disordered" evidence="1">
    <location>
        <begin position="711"/>
        <end position="739"/>
    </location>
</feature>
<feature type="compositionally biased region" description="Pro residues" evidence="1">
    <location>
        <begin position="211"/>
        <end position="224"/>
    </location>
</feature>
<evidence type="ECO:0000313" key="2">
    <source>
        <dbReference type="EMBL" id="CAG7564290.1"/>
    </source>
</evidence>
<evidence type="ECO:0000313" key="3">
    <source>
        <dbReference type="Proteomes" id="UP000693738"/>
    </source>
</evidence>
<comment type="caution">
    <text evidence="2">The sequence shown here is derived from an EMBL/GenBank/DDBJ whole genome shotgun (WGS) entry which is preliminary data.</text>
</comment>
<feature type="compositionally biased region" description="Basic and acidic residues" evidence="1">
    <location>
        <begin position="464"/>
        <end position="473"/>
    </location>
</feature>